<dbReference type="InterPro" id="IPR017994">
    <property type="entry name" value="P_trefoil_chordata"/>
</dbReference>
<dbReference type="GO" id="GO:0030277">
    <property type="term" value="P:maintenance of gastrointestinal epithelium"/>
    <property type="evidence" value="ECO:0007669"/>
    <property type="project" value="TreeGrafter"/>
</dbReference>
<reference evidence="6 7" key="1">
    <citation type="submission" date="2019-09" db="EMBL/GenBank/DDBJ databases">
        <title>Bird 10,000 Genomes (B10K) Project - Family phase.</title>
        <authorList>
            <person name="Zhang G."/>
        </authorList>
    </citation>
    <scope>NUCLEOTIDE SEQUENCE [LARGE SCALE GENOMIC DNA]</scope>
    <source>
        <strain evidence="6">B10K-DU-007-40</strain>
        <tissue evidence="6">Mixed tissue sample</tissue>
    </source>
</reference>
<dbReference type="InterPro" id="IPR017957">
    <property type="entry name" value="P_trefoil_CS"/>
</dbReference>
<keyword evidence="3 4" id="KW-1015">Disulfide bond</keyword>
<dbReference type="PROSITE" id="PS00025">
    <property type="entry name" value="P_TREFOIL_1"/>
    <property type="match status" value="2"/>
</dbReference>
<dbReference type="CDD" id="cd00111">
    <property type="entry name" value="Trefoil"/>
    <property type="match status" value="2"/>
</dbReference>
<evidence type="ECO:0000256" key="2">
    <source>
        <dbReference type="ARBA" id="ARBA00022525"/>
    </source>
</evidence>
<dbReference type="GO" id="GO:0005615">
    <property type="term" value="C:extracellular space"/>
    <property type="evidence" value="ECO:0007669"/>
    <property type="project" value="TreeGrafter"/>
</dbReference>
<evidence type="ECO:0000313" key="6">
    <source>
        <dbReference type="EMBL" id="NXJ85570.1"/>
    </source>
</evidence>
<sequence length="99" mass="11379">AKCQCKVPLRERKNCGYPGITAEECRKAGCCFNKSVRNKPWCFVPKEKKVRKMCPDESHVRINCGFPGITKNECERKGCCFRPHPAGVPWCFYHRTVEA</sequence>
<dbReference type="PRINTS" id="PR00680">
    <property type="entry name" value="PTREFOIL"/>
</dbReference>
<keyword evidence="7" id="KW-1185">Reference proteome</keyword>
<comment type="caution">
    <text evidence="6">The sequence shown here is derived from an EMBL/GenBank/DDBJ whole genome shotgun (WGS) entry which is preliminary data.</text>
</comment>
<feature type="non-terminal residue" evidence="6">
    <location>
        <position position="1"/>
    </location>
</feature>
<dbReference type="FunFam" id="4.10.110.10:FF:000006">
    <property type="entry name" value="Trefoil factor 1"/>
    <property type="match status" value="2"/>
</dbReference>
<evidence type="ECO:0000313" key="7">
    <source>
        <dbReference type="Proteomes" id="UP000550660"/>
    </source>
</evidence>
<feature type="disulfide bond" evidence="4">
    <location>
        <begin position="74"/>
        <end position="91"/>
    </location>
</feature>
<comment type="subcellular location">
    <subcellularLocation>
        <location evidence="1">Secreted</location>
    </subcellularLocation>
</comment>
<feature type="non-terminal residue" evidence="6">
    <location>
        <position position="99"/>
    </location>
</feature>
<feature type="disulfide bond" evidence="4">
    <location>
        <begin position="54"/>
        <end position="80"/>
    </location>
</feature>
<dbReference type="AlphaFoldDB" id="A0A7L0EQR8"/>
<dbReference type="InterPro" id="IPR000519">
    <property type="entry name" value="P_trefoil_dom"/>
</dbReference>
<proteinExistence type="predicted"/>
<feature type="domain" description="P-type" evidence="5">
    <location>
        <begin position="1"/>
        <end position="46"/>
    </location>
</feature>
<keyword evidence="2" id="KW-0964">Secreted</keyword>
<evidence type="ECO:0000259" key="5">
    <source>
        <dbReference type="PROSITE" id="PS51448"/>
    </source>
</evidence>
<accession>A0A7L0EQR8</accession>
<dbReference type="InterPro" id="IPR044913">
    <property type="entry name" value="P_trefoil_dom_sf"/>
</dbReference>
<feature type="domain" description="P-type" evidence="5">
    <location>
        <begin position="52"/>
        <end position="95"/>
    </location>
</feature>
<dbReference type="SMART" id="SM00018">
    <property type="entry name" value="PD"/>
    <property type="match status" value="2"/>
</dbReference>
<dbReference type="PANTHER" id="PTHR13826">
    <property type="entry name" value="INTESTINAL TREFOIL FACTOR-RELATED"/>
    <property type="match status" value="1"/>
</dbReference>
<dbReference type="PROSITE" id="PS51448">
    <property type="entry name" value="P_TREFOIL_2"/>
    <property type="match status" value="2"/>
</dbReference>
<dbReference type="SUPFAM" id="SSF57492">
    <property type="entry name" value="Trefoil"/>
    <property type="match status" value="2"/>
</dbReference>
<feature type="disulfide bond" evidence="4">
    <location>
        <begin position="15"/>
        <end position="30"/>
    </location>
</feature>
<dbReference type="PANTHER" id="PTHR13826:SF14">
    <property type="entry name" value="TREFOIL FACTOR 2"/>
    <property type="match status" value="1"/>
</dbReference>
<evidence type="ECO:0000256" key="4">
    <source>
        <dbReference type="PROSITE-ProRule" id="PRU00779"/>
    </source>
</evidence>
<evidence type="ECO:0000256" key="1">
    <source>
        <dbReference type="ARBA" id="ARBA00004613"/>
    </source>
</evidence>
<dbReference type="OrthoDB" id="10051464at2759"/>
<dbReference type="Pfam" id="PF00088">
    <property type="entry name" value="Trefoil"/>
    <property type="match status" value="2"/>
</dbReference>
<comment type="caution">
    <text evidence="4">Lacks conserved residue(s) required for the propagation of feature annotation.</text>
</comment>
<feature type="disulfide bond" evidence="4">
    <location>
        <begin position="64"/>
        <end position="79"/>
    </location>
</feature>
<protein>
    <submittedName>
        <fullName evidence="6">TFF2 factor</fullName>
    </submittedName>
</protein>
<dbReference type="Gene3D" id="4.10.110.10">
    <property type="entry name" value="Spasmolytic Protein, domain 1"/>
    <property type="match status" value="2"/>
</dbReference>
<organism evidence="6 7">
    <name type="scientific">Trogon melanurus</name>
    <name type="common">Black-tailed trogon</name>
    <dbReference type="NCBI Taxonomy" id="56311"/>
    <lineage>
        <taxon>Eukaryota</taxon>
        <taxon>Metazoa</taxon>
        <taxon>Chordata</taxon>
        <taxon>Craniata</taxon>
        <taxon>Vertebrata</taxon>
        <taxon>Euteleostomi</taxon>
        <taxon>Archelosauria</taxon>
        <taxon>Archosauria</taxon>
        <taxon>Dinosauria</taxon>
        <taxon>Saurischia</taxon>
        <taxon>Theropoda</taxon>
        <taxon>Coelurosauria</taxon>
        <taxon>Aves</taxon>
        <taxon>Neognathae</taxon>
        <taxon>Neoaves</taxon>
        <taxon>Telluraves</taxon>
        <taxon>Coraciimorphae</taxon>
        <taxon>Trogoniformes</taxon>
        <taxon>Trogonidae</taxon>
        <taxon>Trogon</taxon>
    </lineage>
</organism>
<dbReference type="Proteomes" id="UP000550660">
    <property type="component" value="Unassembled WGS sequence"/>
</dbReference>
<gene>
    <name evidence="6" type="primary">Tff2</name>
    <name evidence="6" type="ORF">TROMEL_R14578</name>
</gene>
<evidence type="ECO:0000256" key="3">
    <source>
        <dbReference type="ARBA" id="ARBA00023157"/>
    </source>
</evidence>
<name>A0A7L0EQR8_TROML</name>
<dbReference type="EMBL" id="VXAG01002245">
    <property type="protein sequence ID" value="NXJ85570.1"/>
    <property type="molecule type" value="Genomic_DNA"/>
</dbReference>
<feature type="disulfide bond" evidence="4">
    <location>
        <begin position="25"/>
        <end position="42"/>
    </location>
</feature>